<keyword evidence="3" id="KW-1185">Reference proteome</keyword>
<feature type="region of interest" description="Disordered" evidence="1">
    <location>
        <begin position="153"/>
        <end position="202"/>
    </location>
</feature>
<name>A0A5C3MG30_9AGAR</name>
<feature type="compositionally biased region" description="Basic residues" evidence="1">
    <location>
        <begin position="177"/>
        <end position="190"/>
    </location>
</feature>
<feature type="region of interest" description="Disordered" evidence="1">
    <location>
        <begin position="1"/>
        <end position="20"/>
    </location>
</feature>
<dbReference type="EMBL" id="ML213591">
    <property type="protein sequence ID" value="TFK43615.1"/>
    <property type="molecule type" value="Genomic_DNA"/>
</dbReference>
<feature type="region of interest" description="Disordered" evidence="1">
    <location>
        <begin position="53"/>
        <end position="75"/>
    </location>
</feature>
<evidence type="ECO:0000313" key="3">
    <source>
        <dbReference type="Proteomes" id="UP000308652"/>
    </source>
</evidence>
<organism evidence="2 3">
    <name type="scientific">Crucibulum laeve</name>
    <dbReference type="NCBI Taxonomy" id="68775"/>
    <lineage>
        <taxon>Eukaryota</taxon>
        <taxon>Fungi</taxon>
        <taxon>Dikarya</taxon>
        <taxon>Basidiomycota</taxon>
        <taxon>Agaricomycotina</taxon>
        <taxon>Agaricomycetes</taxon>
        <taxon>Agaricomycetidae</taxon>
        <taxon>Agaricales</taxon>
        <taxon>Agaricineae</taxon>
        <taxon>Nidulariaceae</taxon>
        <taxon>Crucibulum</taxon>
    </lineage>
</organism>
<feature type="region of interest" description="Disordered" evidence="1">
    <location>
        <begin position="126"/>
        <end position="145"/>
    </location>
</feature>
<dbReference type="AlphaFoldDB" id="A0A5C3MG30"/>
<reference evidence="2 3" key="1">
    <citation type="journal article" date="2019" name="Nat. Ecol. Evol.">
        <title>Megaphylogeny resolves global patterns of mushroom evolution.</title>
        <authorList>
            <person name="Varga T."/>
            <person name="Krizsan K."/>
            <person name="Foldi C."/>
            <person name="Dima B."/>
            <person name="Sanchez-Garcia M."/>
            <person name="Sanchez-Ramirez S."/>
            <person name="Szollosi G.J."/>
            <person name="Szarkandi J.G."/>
            <person name="Papp V."/>
            <person name="Albert L."/>
            <person name="Andreopoulos W."/>
            <person name="Angelini C."/>
            <person name="Antonin V."/>
            <person name="Barry K.W."/>
            <person name="Bougher N.L."/>
            <person name="Buchanan P."/>
            <person name="Buyck B."/>
            <person name="Bense V."/>
            <person name="Catcheside P."/>
            <person name="Chovatia M."/>
            <person name="Cooper J."/>
            <person name="Damon W."/>
            <person name="Desjardin D."/>
            <person name="Finy P."/>
            <person name="Geml J."/>
            <person name="Haridas S."/>
            <person name="Hughes K."/>
            <person name="Justo A."/>
            <person name="Karasinski D."/>
            <person name="Kautmanova I."/>
            <person name="Kiss B."/>
            <person name="Kocsube S."/>
            <person name="Kotiranta H."/>
            <person name="LaButti K.M."/>
            <person name="Lechner B.E."/>
            <person name="Liimatainen K."/>
            <person name="Lipzen A."/>
            <person name="Lukacs Z."/>
            <person name="Mihaltcheva S."/>
            <person name="Morgado L.N."/>
            <person name="Niskanen T."/>
            <person name="Noordeloos M.E."/>
            <person name="Ohm R.A."/>
            <person name="Ortiz-Santana B."/>
            <person name="Ovrebo C."/>
            <person name="Racz N."/>
            <person name="Riley R."/>
            <person name="Savchenko A."/>
            <person name="Shiryaev A."/>
            <person name="Soop K."/>
            <person name="Spirin V."/>
            <person name="Szebenyi C."/>
            <person name="Tomsovsky M."/>
            <person name="Tulloss R.E."/>
            <person name="Uehling J."/>
            <person name="Grigoriev I.V."/>
            <person name="Vagvolgyi C."/>
            <person name="Papp T."/>
            <person name="Martin F.M."/>
            <person name="Miettinen O."/>
            <person name="Hibbett D.S."/>
            <person name="Nagy L.G."/>
        </authorList>
    </citation>
    <scope>NUCLEOTIDE SEQUENCE [LARGE SCALE GENOMIC DNA]</scope>
    <source>
        <strain evidence="2 3">CBS 166.37</strain>
    </source>
</reference>
<protein>
    <submittedName>
        <fullName evidence="2">Uncharacterized protein</fullName>
    </submittedName>
</protein>
<proteinExistence type="predicted"/>
<evidence type="ECO:0000313" key="2">
    <source>
        <dbReference type="EMBL" id="TFK43615.1"/>
    </source>
</evidence>
<accession>A0A5C3MG30</accession>
<gene>
    <name evidence="2" type="ORF">BDQ12DRAFT_675277</name>
</gene>
<feature type="compositionally biased region" description="Polar residues" evidence="1">
    <location>
        <begin position="158"/>
        <end position="168"/>
    </location>
</feature>
<dbReference type="Proteomes" id="UP000308652">
    <property type="component" value="Unassembled WGS sequence"/>
</dbReference>
<dbReference type="OrthoDB" id="3240950at2759"/>
<sequence length="240" mass="27418">MYKQTDDSLWHPPQANSKLGYHMHAGSQSLLPTHATELPKHVHEDPHTDYLEQPMFMPQRSPDHRTAKSPTRNRTGYRAEIIEPIIYEHDPWNCNSKDGERNAYQYIVPAGMNVIFQDEDGNEITRVGDFDSHGRPRRSRRSSPIVVQDEFGNELYRSESSSHTTGSQEDMYGKEHSGRRHQKHSHHRQRANTLQGGTYNRPAHTANTKIIYIDRDGRQIPMAGSQAAKHMGGMNTVNGL</sequence>
<evidence type="ECO:0000256" key="1">
    <source>
        <dbReference type="SAM" id="MobiDB-lite"/>
    </source>
</evidence>